<feature type="transmembrane region" description="Helical" evidence="1">
    <location>
        <begin position="275"/>
        <end position="294"/>
    </location>
</feature>
<feature type="transmembrane region" description="Helical" evidence="1">
    <location>
        <begin position="20"/>
        <end position="39"/>
    </location>
</feature>
<organism evidence="2 3">
    <name type="scientific">Nocardioides panzhihuensis</name>
    <dbReference type="NCBI Taxonomy" id="860243"/>
    <lineage>
        <taxon>Bacteria</taxon>
        <taxon>Bacillati</taxon>
        <taxon>Actinomycetota</taxon>
        <taxon>Actinomycetes</taxon>
        <taxon>Propionibacteriales</taxon>
        <taxon>Nocardioidaceae</taxon>
        <taxon>Nocardioides</taxon>
    </lineage>
</organism>
<gene>
    <name evidence="2" type="ORF">BJ988_000941</name>
</gene>
<accession>A0A7Z0IQZ6</accession>
<evidence type="ECO:0000256" key="1">
    <source>
        <dbReference type="SAM" id="Phobius"/>
    </source>
</evidence>
<feature type="transmembrane region" description="Helical" evidence="1">
    <location>
        <begin position="397"/>
        <end position="417"/>
    </location>
</feature>
<feature type="transmembrane region" description="Helical" evidence="1">
    <location>
        <begin position="325"/>
        <end position="343"/>
    </location>
</feature>
<sequence>MASSGDLRADHTEPIGTIRWATFVGVCVVALVWSAYSVGAQNGSFLTQDFGAQYHLAEITARGAIPLVDFEHGWNAGSFWVNAALYAIASGSPTIWYFLWGRLLGAGLGAVLAAAIGLRLRLHPVVMIAVALGVLLLATPLHIKYTICLLWVFVLLPTGWLESRPRLAAAARVLLPALVFWQYVELAVLLTGAAGLFELFARRSVSWRTRIVNCVQLAGGFVLGLVVEAVAYKALWGLSFADFNRQVILGQTETHENAQYAVWNFFDLPTESGRFFILALYPFALLLPFVPLVWQRVSDSTRLVALAGLVLVIVPIRRVDNPHTTTVSALVLVAVVLVVAELYERRTPPPSVEPDSRGTSESVSKPTRSVIALPLAVLGAAWTAATLWIGFGLQSMLGAIFLVALAIAGATLGSAFLGRATAAVSAGALVVLGGVPALAAVDHLGDMRTDAKSFVVSDSIARWVGPEYERCSGGTRETLVMPNYLELYDALEITNPTPYYLFHYDFAQYEDVLVPQLEDGSIPVVIETMPLHTPQPWLTDAVRANYVPCSVVRIEKQGVAVTVWTHQSRGGVQQRDLTVRGGEIGPTR</sequence>
<feature type="transmembrane region" description="Helical" evidence="1">
    <location>
        <begin position="424"/>
        <end position="441"/>
    </location>
</feature>
<name>A0A7Z0IQZ6_9ACTN</name>
<keyword evidence="1" id="KW-0472">Membrane</keyword>
<dbReference type="EMBL" id="JACBZR010000001">
    <property type="protein sequence ID" value="NYI76293.1"/>
    <property type="molecule type" value="Genomic_DNA"/>
</dbReference>
<feature type="transmembrane region" description="Helical" evidence="1">
    <location>
        <begin position="370"/>
        <end position="391"/>
    </location>
</feature>
<evidence type="ECO:0000313" key="3">
    <source>
        <dbReference type="Proteomes" id="UP000564496"/>
    </source>
</evidence>
<keyword evidence="3" id="KW-1185">Reference proteome</keyword>
<proteinExistence type="predicted"/>
<reference evidence="2 3" key="1">
    <citation type="submission" date="2020-07" db="EMBL/GenBank/DDBJ databases">
        <title>Sequencing the genomes of 1000 actinobacteria strains.</title>
        <authorList>
            <person name="Klenk H.-P."/>
        </authorList>
    </citation>
    <scope>NUCLEOTIDE SEQUENCE [LARGE SCALE GENOMIC DNA]</scope>
    <source>
        <strain evidence="2 3">DSM 26487</strain>
    </source>
</reference>
<feature type="transmembrane region" description="Helical" evidence="1">
    <location>
        <begin position="95"/>
        <end position="118"/>
    </location>
</feature>
<feature type="transmembrane region" description="Helical" evidence="1">
    <location>
        <begin position="301"/>
        <end position="319"/>
    </location>
</feature>
<dbReference type="AlphaFoldDB" id="A0A7Z0IQZ6"/>
<protein>
    <submittedName>
        <fullName evidence="2">Uncharacterized protein</fullName>
    </submittedName>
</protein>
<dbReference type="Proteomes" id="UP000564496">
    <property type="component" value="Unassembled WGS sequence"/>
</dbReference>
<feature type="transmembrane region" description="Helical" evidence="1">
    <location>
        <begin position="211"/>
        <end position="232"/>
    </location>
</feature>
<keyword evidence="1" id="KW-1133">Transmembrane helix</keyword>
<dbReference type="PRINTS" id="PR00173">
    <property type="entry name" value="EDTRNSPORT"/>
</dbReference>
<keyword evidence="1" id="KW-0812">Transmembrane</keyword>
<feature type="transmembrane region" description="Helical" evidence="1">
    <location>
        <begin position="173"/>
        <end position="199"/>
    </location>
</feature>
<dbReference type="RefSeq" id="WP_179656955.1">
    <property type="nucleotide sequence ID" value="NZ_JACBZR010000001.1"/>
</dbReference>
<comment type="caution">
    <text evidence="2">The sequence shown here is derived from an EMBL/GenBank/DDBJ whole genome shotgun (WGS) entry which is preliminary data.</text>
</comment>
<evidence type="ECO:0000313" key="2">
    <source>
        <dbReference type="EMBL" id="NYI76293.1"/>
    </source>
</evidence>
<feature type="transmembrane region" description="Helical" evidence="1">
    <location>
        <begin position="125"/>
        <end position="153"/>
    </location>
</feature>